<evidence type="ECO:0000256" key="9">
    <source>
        <dbReference type="ARBA" id="ARBA00023136"/>
    </source>
</evidence>
<sequence>MAPHQTLTFAFGLLGNVISFMVFLAPLPTFYQICKKKSTAGFQSLPYVVALFSSMLWIYYALLKMDAKLLITINAVGCIIEAIYLSVFVFYATKNARILTVKLLLLLNVLGFGLMLLLTLFLAKGSQRLQIIGWICLVFNICVFAAPLCIMRQVIRTKSVEYMPFPLSFFLTLGAVMWFFYGFLLKDYYIALPNTVGFIFGIVQMSLYVFYKNAKKMILEKPKLQQLSEHIIDVVKLGTIGCPELNPVAALKNVDGNDHANGDISEKEKAEEPTKRKDDQSAVNP</sequence>
<keyword evidence="13" id="KW-1185">Reference proteome</keyword>
<feature type="transmembrane region" description="Helical" evidence="10">
    <location>
        <begin position="69"/>
        <end position="91"/>
    </location>
</feature>
<evidence type="ECO:0000256" key="6">
    <source>
        <dbReference type="ARBA" id="ARBA00022692"/>
    </source>
</evidence>
<dbReference type="OrthoDB" id="409725at2759"/>
<name>A0A7N2MMU1_QUELO</name>
<dbReference type="InterPro" id="IPR047664">
    <property type="entry name" value="SWEET"/>
</dbReference>
<evidence type="ECO:0000256" key="11">
    <source>
        <dbReference type="SAM" id="MobiDB-lite"/>
    </source>
</evidence>
<evidence type="ECO:0000313" key="13">
    <source>
        <dbReference type="Proteomes" id="UP000594261"/>
    </source>
</evidence>
<dbReference type="GO" id="GO:0005886">
    <property type="term" value="C:plasma membrane"/>
    <property type="evidence" value="ECO:0007669"/>
    <property type="project" value="UniProtKB-SubCell"/>
</dbReference>
<evidence type="ECO:0000256" key="4">
    <source>
        <dbReference type="ARBA" id="ARBA00022475"/>
    </source>
</evidence>
<dbReference type="GO" id="GO:0008515">
    <property type="term" value="F:sucrose transmembrane transporter activity"/>
    <property type="evidence" value="ECO:0007669"/>
    <property type="project" value="UniProtKB-ARBA"/>
</dbReference>
<evidence type="ECO:0000256" key="8">
    <source>
        <dbReference type="ARBA" id="ARBA00022989"/>
    </source>
</evidence>
<dbReference type="PANTHER" id="PTHR10791">
    <property type="entry name" value="RAG1-ACTIVATING PROTEIN 1"/>
    <property type="match status" value="1"/>
</dbReference>
<feature type="transmembrane region" description="Helical" evidence="10">
    <location>
        <begin position="129"/>
        <end position="150"/>
    </location>
</feature>
<dbReference type="GO" id="GO:0051119">
    <property type="term" value="F:sugar transmembrane transporter activity"/>
    <property type="evidence" value="ECO:0007669"/>
    <property type="project" value="InterPro"/>
</dbReference>
<evidence type="ECO:0000256" key="5">
    <source>
        <dbReference type="ARBA" id="ARBA00022597"/>
    </source>
</evidence>
<feature type="transmembrane region" description="Helical" evidence="10">
    <location>
        <begin position="6"/>
        <end position="25"/>
    </location>
</feature>
<dbReference type="FunFam" id="1.20.1280.290:FF:000003">
    <property type="entry name" value="Bidirectional sugar transporter SWEET"/>
    <property type="match status" value="1"/>
</dbReference>
<dbReference type="Gramene" id="QL10p001821:mrna">
    <property type="protein sequence ID" value="QL10p001821:mrna"/>
    <property type="gene ID" value="QL10p001821"/>
</dbReference>
<dbReference type="EnsemblPlants" id="QL10p001821:mrna">
    <property type="protein sequence ID" value="QL10p001821:mrna"/>
    <property type="gene ID" value="QL10p001821"/>
</dbReference>
<feature type="transmembrane region" description="Helical" evidence="10">
    <location>
        <begin position="103"/>
        <end position="123"/>
    </location>
</feature>
<keyword evidence="3 10" id="KW-0813">Transport</keyword>
<keyword evidence="8 10" id="KW-1133">Transmembrane helix</keyword>
<evidence type="ECO:0000313" key="12">
    <source>
        <dbReference type="EnsemblPlants" id="QL10p001821:mrna"/>
    </source>
</evidence>
<evidence type="ECO:0000256" key="1">
    <source>
        <dbReference type="ARBA" id="ARBA00004651"/>
    </source>
</evidence>
<keyword evidence="6 10" id="KW-0812">Transmembrane</keyword>
<keyword evidence="7" id="KW-0677">Repeat</keyword>
<reference evidence="12 13" key="1">
    <citation type="journal article" date="2016" name="G3 (Bethesda)">
        <title>First Draft Assembly and Annotation of the Genome of a California Endemic Oak Quercus lobata Nee (Fagaceae).</title>
        <authorList>
            <person name="Sork V.L."/>
            <person name="Fitz-Gibbon S.T."/>
            <person name="Puiu D."/>
            <person name="Crepeau M."/>
            <person name="Gugger P.F."/>
            <person name="Sherman R."/>
            <person name="Stevens K."/>
            <person name="Langley C.H."/>
            <person name="Pellegrini M."/>
            <person name="Salzberg S.L."/>
        </authorList>
    </citation>
    <scope>NUCLEOTIDE SEQUENCE [LARGE SCALE GENOMIC DNA]</scope>
    <source>
        <strain evidence="12 13">cv. SW786</strain>
    </source>
</reference>
<evidence type="ECO:0000256" key="2">
    <source>
        <dbReference type="ARBA" id="ARBA00007809"/>
    </source>
</evidence>
<comment type="function">
    <text evidence="10">Mediates both low-affinity uptake and efflux of sugar across the membrane.</text>
</comment>
<evidence type="ECO:0000256" key="3">
    <source>
        <dbReference type="ARBA" id="ARBA00022448"/>
    </source>
</evidence>
<comment type="similarity">
    <text evidence="2 10">Belongs to the SWEET sugar transporter family.</text>
</comment>
<accession>A0A7N2MMU1</accession>
<keyword evidence="9 10" id="KW-0472">Membrane</keyword>
<keyword evidence="5 10" id="KW-0762">Sugar transport</keyword>
<proteinExistence type="inferred from homology"/>
<feature type="region of interest" description="Disordered" evidence="11">
    <location>
        <begin position="256"/>
        <end position="285"/>
    </location>
</feature>
<dbReference type="GeneID" id="115965892"/>
<evidence type="ECO:0000256" key="10">
    <source>
        <dbReference type="RuleBase" id="RU910715"/>
    </source>
</evidence>
<dbReference type="RefSeq" id="XP_030941045.1">
    <property type="nucleotide sequence ID" value="XM_031085185.1"/>
</dbReference>
<dbReference type="PANTHER" id="PTHR10791:SF163">
    <property type="entry name" value="BIDIRECTIONAL SUGAR TRANSPORTER SWEET"/>
    <property type="match status" value="1"/>
</dbReference>
<feature type="transmembrane region" description="Helical" evidence="10">
    <location>
        <begin position="45"/>
        <end position="63"/>
    </location>
</feature>
<evidence type="ECO:0000256" key="7">
    <source>
        <dbReference type="ARBA" id="ARBA00022737"/>
    </source>
</evidence>
<gene>
    <name evidence="12" type="primary">LOC115965892</name>
</gene>
<dbReference type="FunCoup" id="A0A7N2MMU1">
    <property type="interactions" value="1574"/>
</dbReference>
<dbReference type="InterPro" id="IPR004316">
    <property type="entry name" value="SWEET_rpt"/>
</dbReference>
<dbReference type="AlphaFoldDB" id="A0A7N2MMU1"/>
<dbReference type="EMBL" id="LRBV02000010">
    <property type="status" value="NOT_ANNOTATED_CDS"/>
    <property type="molecule type" value="Genomic_DNA"/>
</dbReference>
<dbReference type="Pfam" id="PF03083">
    <property type="entry name" value="MtN3_slv"/>
    <property type="match status" value="2"/>
</dbReference>
<feature type="transmembrane region" description="Helical" evidence="10">
    <location>
        <begin position="162"/>
        <end position="184"/>
    </location>
</feature>
<dbReference type="Proteomes" id="UP000594261">
    <property type="component" value="Chromosome 10"/>
</dbReference>
<protein>
    <recommendedName>
        <fullName evidence="10">Bidirectional sugar transporter SWEET</fullName>
    </recommendedName>
</protein>
<dbReference type="FunFam" id="1.20.1280.290:FF:000001">
    <property type="entry name" value="Bidirectional sugar transporter SWEET"/>
    <property type="match status" value="1"/>
</dbReference>
<reference evidence="12" key="2">
    <citation type="submission" date="2021-01" db="UniProtKB">
        <authorList>
            <consortium name="EnsemblPlants"/>
        </authorList>
    </citation>
    <scope>IDENTIFICATION</scope>
</reference>
<dbReference type="InParanoid" id="A0A7N2MMU1"/>
<feature type="transmembrane region" description="Helical" evidence="10">
    <location>
        <begin position="190"/>
        <end position="211"/>
    </location>
</feature>
<dbReference type="KEGG" id="qlo:115965892"/>
<dbReference type="Gene3D" id="1.20.1280.290">
    <property type="match status" value="2"/>
</dbReference>
<organism evidence="12 13">
    <name type="scientific">Quercus lobata</name>
    <name type="common">Valley oak</name>
    <dbReference type="NCBI Taxonomy" id="97700"/>
    <lineage>
        <taxon>Eukaryota</taxon>
        <taxon>Viridiplantae</taxon>
        <taxon>Streptophyta</taxon>
        <taxon>Embryophyta</taxon>
        <taxon>Tracheophyta</taxon>
        <taxon>Spermatophyta</taxon>
        <taxon>Magnoliopsida</taxon>
        <taxon>eudicotyledons</taxon>
        <taxon>Gunneridae</taxon>
        <taxon>Pentapetalae</taxon>
        <taxon>rosids</taxon>
        <taxon>fabids</taxon>
        <taxon>Fagales</taxon>
        <taxon>Fagaceae</taxon>
        <taxon>Quercus</taxon>
    </lineage>
</organism>
<comment type="subcellular location">
    <subcellularLocation>
        <location evidence="1 10">Cell membrane</location>
        <topology evidence="1 10">Multi-pass membrane protein</topology>
    </subcellularLocation>
</comment>
<keyword evidence="4" id="KW-1003">Cell membrane</keyword>
<dbReference type="OMA" id="KSHVATC"/>